<protein>
    <recommendedName>
        <fullName evidence="3 6">Coenzyme PQQ synthesis protein B</fullName>
    </recommendedName>
    <alternativeName>
        <fullName evidence="6">Pyrroloquinoline quinone biosynthesis protein B</fullName>
    </alternativeName>
</protein>
<dbReference type="PANTHER" id="PTHR42663">
    <property type="entry name" value="HYDROLASE C777.06C-RELATED-RELATED"/>
    <property type="match status" value="1"/>
</dbReference>
<evidence type="ECO:0000256" key="3">
    <source>
        <dbReference type="ARBA" id="ARBA00015084"/>
    </source>
</evidence>
<name>A0A562MZV7_9HYPH</name>
<keyword evidence="4 6" id="KW-0813">Transport</keyword>
<organism evidence="8 9">
    <name type="scientific">Mesorhizobium tianshanense</name>
    <dbReference type="NCBI Taxonomy" id="39844"/>
    <lineage>
        <taxon>Bacteria</taxon>
        <taxon>Pseudomonadati</taxon>
        <taxon>Pseudomonadota</taxon>
        <taxon>Alphaproteobacteria</taxon>
        <taxon>Hyphomicrobiales</taxon>
        <taxon>Phyllobacteriaceae</taxon>
        <taxon>Mesorhizobium</taxon>
    </lineage>
</organism>
<comment type="caution">
    <text evidence="8">The sequence shown here is derived from an EMBL/GenBank/DDBJ whole genome shotgun (WGS) entry which is preliminary data.</text>
</comment>
<dbReference type="UniPathway" id="UPA00539"/>
<feature type="domain" description="Metallo-beta-lactamase" evidence="7">
    <location>
        <begin position="51"/>
        <end position="279"/>
    </location>
</feature>
<dbReference type="EMBL" id="VLKT01000050">
    <property type="protein sequence ID" value="TWI25390.1"/>
    <property type="molecule type" value="Genomic_DNA"/>
</dbReference>
<evidence type="ECO:0000256" key="6">
    <source>
        <dbReference type="HAMAP-Rule" id="MF_00653"/>
    </source>
</evidence>
<keyword evidence="5 6" id="KW-0884">PQQ biosynthesis</keyword>
<dbReference type="SUPFAM" id="SSF56281">
    <property type="entry name" value="Metallo-hydrolase/oxidoreductase"/>
    <property type="match status" value="1"/>
</dbReference>
<evidence type="ECO:0000256" key="5">
    <source>
        <dbReference type="ARBA" id="ARBA00022905"/>
    </source>
</evidence>
<dbReference type="OrthoDB" id="9778305at2"/>
<dbReference type="NCBIfam" id="TIGR02108">
    <property type="entry name" value="PQQ_syn_pqqB"/>
    <property type="match status" value="1"/>
</dbReference>
<comment type="pathway">
    <text evidence="1 6">Cofactor biosynthesis; pyrroloquinoline quinone biosynthesis.</text>
</comment>
<dbReference type="AlphaFoldDB" id="A0A562MZV7"/>
<reference evidence="8 9" key="1">
    <citation type="journal article" date="2015" name="Stand. Genomic Sci.">
        <title>Genomic Encyclopedia of Bacterial and Archaeal Type Strains, Phase III: the genomes of soil and plant-associated and newly described type strains.</title>
        <authorList>
            <person name="Whitman W.B."/>
            <person name="Woyke T."/>
            <person name="Klenk H.P."/>
            <person name="Zhou Y."/>
            <person name="Lilburn T.G."/>
            <person name="Beck B.J."/>
            <person name="De Vos P."/>
            <person name="Vandamme P."/>
            <person name="Eisen J.A."/>
            <person name="Garrity G."/>
            <person name="Hugenholtz P."/>
            <person name="Kyrpides N.C."/>
        </authorList>
    </citation>
    <scope>NUCLEOTIDE SEQUENCE [LARGE SCALE GENOMIC DNA]</scope>
    <source>
        <strain evidence="8 9">CGMCC 1.2546</strain>
    </source>
</reference>
<dbReference type="CDD" id="cd16274">
    <property type="entry name" value="PQQB-like_MBL-fold"/>
    <property type="match status" value="1"/>
</dbReference>
<dbReference type="Pfam" id="PF12706">
    <property type="entry name" value="Lactamase_B_2"/>
    <property type="match status" value="1"/>
</dbReference>
<dbReference type="HAMAP" id="MF_00653">
    <property type="entry name" value="PQQ_syn_PqqB"/>
    <property type="match status" value="1"/>
</dbReference>
<dbReference type="InterPro" id="IPR001279">
    <property type="entry name" value="Metallo-B-lactamas"/>
</dbReference>
<dbReference type="GO" id="GO:0018189">
    <property type="term" value="P:pyrroloquinoline quinone biosynthetic process"/>
    <property type="evidence" value="ECO:0007669"/>
    <property type="project" value="UniProtKB-UniRule"/>
</dbReference>
<keyword evidence="9" id="KW-1185">Reference proteome</keyword>
<accession>A0A562MZV7</accession>
<comment type="similarity">
    <text evidence="2 6">Belongs to the PqqB family.</text>
</comment>
<evidence type="ECO:0000256" key="2">
    <source>
        <dbReference type="ARBA" id="ARBA00008481"/>
    </source>
</evidence>
<gene>
    <name evidence="6" type="primary">pqqB</name>
    <name evidence="8" type="ORF">IQ26_06016</name>
</gene>
<evidence type="ECO:0000313" key="8">
    <source>
        <dbReference type="EMBL" id="TWI25390.1"/>
    </source>
</evidence>
<dbReference type="Gene3D" id="3.60.15.10">
    <property type="entry name" value="Ribonuclease Z/Hydroxyacylglutathione hydrolase-like"/>
    <property type="match status" value="1"/>
</dbReference>
<evidence type="ECO:0000259" key="7">
    <source>
        <dbReference type="Pfam" id="PF12706"/>
    </source>
</evidence>
<proteinExistence type="inferred from homology"/>
<dbReference type="InterPro" id="IPR036866">
    <property type="entry name" value="RibonucZ/Hydroxyglut_hydro"/>
</dbReference>
<dbReference type="PANTHER" id="PTHR42663:SF7">
    <property type="entry name" value="COENZYME PQQ SYNTHESIS PROTEIN B"/>
    <property type="match status" value="1"/>
</dbReference>
<dbReference type="RefSeq" id="WP_145721958.1">
    <property type="nucleotide sequence ID" value="NZ_BSPF01000081.1"/>
</dbReference>
<evidence type="ECO:0000256" key="4">
    <source>
        <dbReference type="ARBA" id="ARBA00022448"/>
    </source>
</evidence>
<dbReference type="InterPro" id="IPR011842">
    <property type="entry name" value="PQQ_synth_PqqB"/>
</dbReference>
<comment type="function">
    <text evidence="6">May be involved in the transport of PQQ or its precursor to the periplasm.</text>
</comment>
<dbReference type="Proteomes" id="UP000317122">
    <property type="component" value="Unassembled WGS sequence"/>
</dbReference>
<sequence>MRLKIIGSAAGGGFPQWNCNYRLSRAARTGMAGVHSRTQSSIAASADGAGWVLFNASPDIRQQIAQTPELQPAHDAPLRSTPIRAVVLTNADVDHVAGLLSLRERQPFAIYATTQVLATLEANSIFNVLDPALVPRRTLPPAKELMIRDADGRDTGVTVESFSVPGKIALYLEERSQPDANFSSDSGDTIGVRIAGAGSSSSVFYIPGCARIDATLRTRLADAACLLFDGTVYTDDEMVTAGVGQKTGSRMGHLAMSGDAGSIAGLADVKIGRRVFVHINNSNPVLDENSAEHEAVKAAGWEIARDGMEMEF</sequence>
<evidence type="ECO:0000256" key="1">
    <source>
        <dbReference type="ARBA" id="ARBA00004886"/>
    </source>
</evidence>
<evidence type="ECO:0000313" key="9">
    <source>
        <dbReference type="Proteomes" id="UP000317122"/>
    </source>
</evidence>